<dbReference type="EMBL" id="MK072386">
    <property type="protein sequence ID" value="AYV83155.1"/>
    <property type="molecule type" value="Genomic_DNA"/>
</dbReference>
<gene>
    <name evidence="1" type="ORF">Hyperionvirus4_120</name>
</gene>
<protein>
    <submittedName>
        <fullName evidence="1">Uncharacterized protein</fullName>
    </submittedName>
</protein>
<organism evidence="1">
    <name type="scientific">Hyperionvirus sp</name>
    <dbReference type="NCBI Taxonomy" id="2487770"/>
    <lineage>
        <taxon>Viruses</taxon>
        <taxon>Varidnaviria</taxon>
        <taxon>Bamfordvirae</taxon>
        <taxon>Nucleocytoviricota</taxon>
        <taxon>Megaviricetes</taxon>
        <taxon>Imitervirales</taxon>
        <taxon>Mimiviridae</taxon>
        <taxon>Klosneuvirinae</taxon>
    </lineage>
</organism>
<accession>A0A3G5A7E7</accession>
<evidence type="ECO:0000313" key="1">
    <source>
        <dbReference type="EMBL" id="AYV83155.1"/>
    </source>
</evidence>
<sequence>MATTAVIEKLSFEEKAEYEFLVQLARAMQAAKDCLDAIPGEVFCTFEYPRVITFAHEGKKYEYDIRRFLFEGAGWIKRPGVLQMPIFHFMETVHEHSGLYVFDRNAPVGDLSAYPLLVLSRIQPPADRLGPIGSISRCSAWNFASDYSAPSLTSTIPPLAPTTARTQLTDTVLISDTARSSLTATRVSSPLTDTIRTPPRASLTDTAFAATVKSLTEPQTTSGKPTAFSFGEGSSGNPMLLITL</sequence>
<reference evidence="1" key="1">
    <citation type="submission" date="2018-10" db="EMBL/GenBank/DDBJ databases">
        <title>Hidden diversity of soil giant viruses.</title>
        <authorList>
            <person name="Schulz F."/>
            <person name="Alteio L."/>
            <person name="Goudeau D."/>
            <person name="Ryan E.M."/>
            <person name="Malmstrom R.R."/>
            <person name="Blanchard J."/>
            <person name="Woyke T."/>
        </authorList>
    </citation>
    <scope>NUCLEOTIDE SEQUENCE</scope>
    <source>
        <strain evidence="1">HYV1</strain>
    </source>
</reference>
<proteinExistence type="predicted"/>
<name>A0A3G5A7E7_9VIRU</name>